<dbReference type="OMA" id="MMITEEF"/>
<dbReference type="AlphaFoldDB" id="A0A2H3E1U2"/>
<dbReference type="InParanoid" id="A0A2H3E1U2"/>
<keyword evidence="2" id="KW-1185">Reference proteome</keyword>
<name>A0A2H3E1U2_ARMGA</name>
<evidence type="ECO:0000313" key="1">
    <source>
        <dbReference type="EMBL" id="PBL00105.1"/>
    </source>
</evidence>
<dbReference type="Proteomes" id="UP000217790">
    <property type="component" value="Unassembled WGS sequence"/>
</dbReference>
<accession>A0A2H3E1U2</accession>
<sequence>MVAETVSNEMDAMARILHGSAATLTPEYLTEWSLQSAVAVPSETTTPTLLKVLRCAISTETARKKNKKKESETACFSIIGQLASRRSQLSSLFASPMSLFFWRTGCSRQTIETLNAVGLCRSYTATLQLIDQLGENSMLLARGVASGPLGSREILGGFDNINMSRSDFIEQRPGAPAKVQSGTFPVIYRLRNGKYIKESGLPLREAYGDLGRTEMTLLVIRWVSGVKTSTIHCLEEYWV</sequence>
<organism evidence="1 2">
    <name type="scientific">Armillaria gallica</name>
    <name type="common">Bulbous honey fungus</name>
    <name type="synonym">Armillaria bulbosa</name>
    <dbReference type="NCBI Taxonomy" id="47427"/>
    <lineage>
        <taxon>Eukaryota</taxon>
        <taxon>Fungi</taxon>
        <taxon>Dikarya</taxon>
        <taxon>Basidiomycota</taxon>
        <taxon>Agaricomycotina</taxon>
        <taxon>Agaricomycetes</taxon>
        <taxon>Agaricomycetidae</taxon>
        <taxon>Agaricales</taxon>
        <taxon>Marasmiineae</taxon>
        <taxon>Physalacriaceae</taxon>
        <taxon>Armillaria</taxon>
    </lineage>
</organism>
<dbReference type="OrthoDB" id="3040861at2759"/>
<reference evidence="2" key="1">
    <citation type="journal article" date="2017" name="Nat. Ecol. Evol.">
        <title>Genome expansion and lineage-specific genetic innovations in the forest pathogenic fungi Armillaria.</title>
        <authorList>
            <person name="Sipos G."/>
            <person name="Prasanna A.N."/>
            <person name="Walter M.C."/>
            <person name="O'Connor E."/>
            <person name="Balint B."/>
            <person name="Krizsan K."/>
            <person name="Kiss B."/>
            <person name="Hess J."/>
            <person name="Varga T."/>
            <person name="Slot J."/>
            <person name="Riley R."/>
            <person name="Boka B."/>
            <person name="Rigling D."/>
            <person name="Barry K."/>
            <person name="Lee J."/>
            <person name="Mihaltcheva S."/>
            <person name="LaButti K."/>
            <person name="Lipzen A."/>
            <person name="Waldron R."/>
            <person name="Moloney N.M."/>
            <person name="Sperisen C."/>
            <person name="Kredics L."/>
            <person name="Vagvoelgyi C."/>
            <person name="Patrignani A."/>
            <person name="Fitzpatrick D."/>
            <person name="Nagy I."/>
            <person name="Doyle S."/>
            <person name="Anderson J.B."/>
            <person name="Grigoriev I.V."/>
            <person name="Gueldener U."/>
            <person name="Muensterkoetter M."/>
            <person name="Nagy L.G."/>
        </authorList>
    </citation>
    <scope>NUCLEOTIDE SEQUENCE [LARGE SCALE GENOMIC DNA]</scope>
    <source>
        <strain evidence="2">Ar21-2</strain>
    </source>
</reference>
<proteinExistence type="predicted"/>
<gene>
    <name evidence="1" type="ORF">ARMGADRAFT_1024169</name>
</gene>
<dbReference type="EMBL" id="KZ293646">
    <property type="protein sequence ID" value="PBL00105.1"/>
    <property type="molecule type" value="Genomic_DNA"/>
</dbReference>
<protein>
    <submittedName>
        <fullName evidence="1">Uncharacterized protein</fullName>
    </submittedName>
</protein>
<evidence type="ECO:0000313" key="2">
    <source>
        <dbReference type="Proteomes" id="UP000217790"/>
    </source>
</evidence>